<dbReference type="InterPro" id="IPR001304">
    <property type="entry name" value="C-type_lectin-like"/>
</dbReference>
<dbReference type="InterPro" id="IPR016186">
    <property type="entry name" value="C-type_lectin-like/link_sf"/>
</dbReference>
<dbReference type="InterPro" id="IPR016187">
    <property type="entry name" value="CTDL_fold"/>
</dbReference>
<name>A0A6J8DBC2_MYTCO</name>
<dbReference type="EMBL" id="CACVKT020006947">
    <property type="protein sequence ID" value="CAC5404380.1"/>
    <property type="molecule type" value="Genomic_DNA"/>
</dbReference>
<dbReference type="CDD" id="cd00037">
    <property type="entry name" value="CLECT"/>
    <property type="match status" value="1"/>
</dbReference>
<dbReference type="AlphaFoldDB" id="A0A6J8DBC2"/>
<dbReference type="OrthoDB" id="6139878at2759"/>
<evidence type="ECO:0000313" key="3">
    <source>
        <dbReference type="Proteomes" id="UP000507470"/>
    </source>
</evidence>
<organism evidence="2 3">
    <name type="scientific">Mytilus coruscus</name>
    <name type="common">Sea mussel</name>
    <dbReference type="NCBI Taxonomy" id="42192"/>
    <lineage>
        <taxon>Eukaryota</taxon>
        <taxon>Metazoa</taxon>
        <taxon>Spiralia</taxon>
        <taxon>Lophotrochozoa</taxon>
        <taxon>Mollusca</taxon>
        <taxon>Bivalvia</taxon>
        <taxon>Autobranchia</taxon>
        <taxon>Pteriomorphia</taxon>
        <taxon>Mytilida</taxon>
        <taxon>Mytiloidea</taxon>
        <taxon>Mytilidae</taxon>
        <taxon>Mytilinae</taxon>
        <taxon>Mytilus</taxon>
    </lineage>
</organism>
<keyword evidence="3" id="KW-1185">Reference proteome</keyword>
<dbReference type="InterPro" id="IPR045860">
    <property type="entry name" value="Snake_toxin-like_sf"/>
</dbReference>
<proteinExistence type="predicted"/>
<dbReference type="Pfam" id="PF00087">
    <property type="entry name" value="Toxin_TOLIP"/>
    <property type="match status" value="1"/>
</dbReference>
<gene>
    <name evidence="2" type="ORF">MCOR_38177</name>
</gene>
<accession>A0A6J8DBC2</accession>
<dbReference type="SUPFAM" id="SSF57302">
    <property type="entry name" value="Snake toxin-like"/>
    <property type="match status" value="1"/>
</dbReference>
<evidence type="ECO:0000313" key="2">
    <source>
        <dbReference type="EMBL" id="CAC5404380.1"/>
    </source>
</evidence>
<feature type="domain" description="C-type lectin" evidence="1">
    <location>
        <begin position="416"/>
        <end position="547"/>
    </location>
</feature>
<dbReference type="Gene3D" id="2.10.60.10">
    <property type="entry name" value="CD59"/>
    <property type="match status" value="1"/>
</dbReference>
<dbReference type="SMART" id="SM00034">
    <property type="entry name" value="CLECT"/>
    <property type="match status" value="1"/>
</dbReference>
<dbReference type="Gene3D" id="3.10.100.10">
    <property type="entry name" value="Mannose-Binding Protein A, subunit A"/>
    <property type="match status" value="1"/>
</dbReference>
<protein>
    <recommendedName>
        <fullName evidence="1">C-type lectin domain-containing protein</fullName>
    </recommendedName>
</protein>
<sequence>MDRNNSWFDINAPRVGQAQVLMCNMCKMDRNNSWFDINAPQVGQAQVLMCNMCKMDRNNSWFDINAPRVGQAQVLMCNMCKMDRNNSWFDINAPRVGQAQVLMCNMFTLLLIGVVNSELCSDVDNILCNLLLHRVPDTCTDSCLSMFCKRSCGNCALKCYDCTDINEPGNCTSFKTCSSSDEYCFSAQSFTNSLHQAYRLGCSTKDTCDQFASSQQKRVNFDAGCCNHDKCNNKPPSVLHITSLPTPNPIVPTSGSDFCVNKDEDTCQRFALLYPNPCQYDCVKALCPHMCQQCFYCLNCDGISNPNQCQQITVCYGYEKLNNDLQIVVELGCMDSQQCSRLMSPANHPFNQFGRKRDFGLIGGCCTGDRCNLHPNGIPVVTTTHLPTTTTPTTTITVPNQTVPVNNCTSYVYHDCPPDFVPHGHYCYNIGNQTSNKQQAEDYCHQRCASLVKFSDKTEILEVFSYFQHINHEVYTSLTTDIKHHYWYWESDDTIVSKQLLENDFQLTQDSCAVAYITFSVGIHSHLVYTYGLSPVSCTHNAVPMCYIQRST</sequence>
<evidence type="ECO:0000259" key="1">
    <source>
        <dbReference type="SMART" id="SM00034"/>
    </source>
</evidence>
<dbReference type="SUPFAM" id="SSF56436">
    <property type="entry name" value="C-type lectin-like"/>
    <property type="match status" value="1"/>
</dbReference>
<dbReference type="InterPro" id="IPR035076">
    <property type="entry name" value="Toxin/TOLIP"/>
</dbReference>
<reference evidence="2 3" key="1">
    <citation type="submission" date="2020-06" db="EMBL/GenBank/DDBJ databases">
        <authorList>
            <person name="Li R."/>
            <person name="Bekaert M."/>
        </authorList>
    </citation>
    <scope>NUCLEOTIDE SEQUENCE [LARGE SCALE GENOMIC DNA]</scope>
    <source>
        <strain evidence="3">wild</strain>
    </source>
</reference>
<dbReference type="Proteomes" id="UP000507470">
    <property type="component" value="Unassembled WGS sequence"/>
</dbReference>